<dbReference type="GO" id="GO:0003964">
    <property type="term" value="F:RNA-directed DNA polymerase activity"/>
    <property type="evidence" value="ECO:0007669"/>
    <property type="project" value="UniProtKB-KW"/>
</dbReference>
<reference evidence="19" key="2">
    <citation type="submission" date="2014-07" db="EMBL/GenBank/DDBJ databases">
        <authorList>
            <person name="Hull J."/>
        </authorList>
    </citation>
    <scope>NUCLEOTIDE SEQUENCE</scope>
</reference>
<evidence type="ECO:0000259" key="16">
    <source>
        <dbReference type="PROSITE" id="PS50878"/>
    </source>
</evidence>
<evidence type="ECO:0000256" key="1">
    <source>
        <dbReference type="ARBA" id="ARBA00012493"/>
    </source>
</evidence>
<dbReference type="GO" id="GO:0004519">
    <property type="term" value="F:endonuclease activity"/>
    <property type="evidence" value="ECO:0007669"/>
    <property type="project" value="UniProtKB-KW"/>
</dbReference>
<dbReference type="PANTHER" id="PTHR37984">
    <property type="entry name" value="PROTEIN CBG26694"/>
    <property type="match status" value="1"/>
</dbReference>
<dbReference type="AlphaFoldDB" id="A0A0A9VWG3"/>
<dbReference type="PROSITE" id="PS50994">
    <property type="entry name" value="INTEGRASE"/>
    <property type="match status" value="1"/>
</dbReference>
<feature type="domain" description="Integrase catalytic" evidence="17">
    <location>
        <begin position="741"/>
        <end position="900"/>
    </location>
</feature>
<evidence type="ECO:0000256" key="12">
    <source>
        <dbReference type="ARBA" id="ARBA00022918"/>
    </source>
</evidence>
<dbReference type="GO" id="GO:0006310">
    <property type="term" value="P:DNA recombination"/>
    <property type="evidence" value="ECO:0007669"/>
    <property type="project" value="UniProtKB-KW"/>
</dbReference>
<keyword evidence="2" id="KW-0645">Protease</keyword>
<evidence type="ECO:0000256" key="14">
    <source>
        <dbReference type="ARBA" id="ARBA00023125"/>
    </source>
</evidence>
<keyword evidence="14" id="KW-0238">DNA-binding</keyword>
<keyword evidence="3" id="KW-0808">Transferase</keyword>
<dbReference type="GO" id="GO:0042575">
    <property type="term" value="C:DNA polymerase complex"/>
    <property type="evidence" value="ECO:0007669"/>
    <property type="project" value="UniProtKB-ARBA"/>
</dbReference>
<dbReference type="GO" id="GO:0015074">
    <property type="term" value="P:DNA integration"/>
    <property type="evidence" value="ECO:0007669"/>
    <property type="project" value="UniProtKB-KW"/>
</dbReference>
<dbReference type="GO" id="GO:0004190">
    <property type="term" value="F:aspartic-type endopeptidase activity"/>
    <property type="evidence" value="ECO:0007669"/>
    <property type="project" value="UniProtKB-KW"/>
</dbReference>
<evidence type="ECO:0000313" key="19">
    <source>
        <dbReference type="EMBL" id="JAG00547.1"/>
    </source>
</evidence>
<keyword evidence="15" id="KW-0233">DNA recombination</keyword>
<evidence type="ECO:0000256" key="11">
    <source>
        <dbReference type="ARBA" id="ARBA00022908"/>
    </source>
</evidence>
<accession>A0A0A9VWG3</accession>
<dbReference type="InterPro" id="IPR056924">
    <property type="entry name" value="SH3_Tf2-1"/>
</dbReference>
<evidence type="ECO:0000256" key="4">
    <source>
        <dbReference type="ARBA" id="ARBA00022695"/>
    </source>
</evidence>
<dbReference type="InterPro" id="IPR041588">
    <property type="entry name" value="Integrase_H2C2"/>
</dbReference>
<dbReference type="InterPro" id="IPR041373">
    <property type="entry name" value="RT_RNaseH"/>
</dbReference>
<dbReference type="Gene3D" id="3.10.10.10">
    <property type="entry name" value="HIV Type 1 Reverse Transcriptase, subunit A, domain 1"/>
    <property type="match status" value="1"/>
</dbReference>
<evidence type="ECO:0000256" key="3">
    <source>
        <dbReference type="ARBA" id="ARBA00022679"/>
    </source>
</evidence>
<gene>
    <name evidence="18" type="ORF">CM83_42341</name>
    <name evidence="19" type="ORF">CM83_42345</name>
</gene>
<dbReference type="Gene3D" id="3.30.70.270">
    <property type="match status" value="2"/>
</dbReference>
<dbReference type="Pfam" id="PF00078">
    <property type="entry name" value="RVT_1"/>
    <property type="match status" value="1"/>
</dbReference>
<dbReference type="SUPFAM" id="SSF56672">
    <property type="entry name" value="DNA/RNA polymerases"/>
    <property type="match status" value="1"/>
</dbReference>
<dbReference type="InterPro" id="IPR021109">
    <property type="entry name" value="Peptidase_aspartic_dom_sf"/>
</dbReference>
<dbReference type="FunFam" id="3.10.20.370:FF:000001">
    <property type="entry name" value="Retrovirus-related Pol polyprotein from transposon 17.6-like protein"/>
    <property type="match status" value="1"/>
</dbReference>
<dbReference type="InterPro" id="IPR000477">
    <property type="entry name" value="RT_dom"/>
</dbReference>
<protein>
    <recommendedName>
        <fullName evidence="1">RNA-directed DNA polymerase</fullName>
        <ecNumber evidence="1">2.7.7.49</ecNumber>
    </recommendedName>
</protein>
<name>A0A0A9VWG3_LYGHE</name>
<keyword evidence="5" id="KW-0540">Nuclease</keyword>
<evidence type="ECO:0000259" key="17">
    <source>
        <dbReference type="PROSITE" id="PS50994"/>
    </source>
</evidence>
<dbReference type="GO" id="GO:0003887">
    <property type="term" value="F:DNA-directed DNA polymerase activity"/>
    <property type="evidence" value="ECO:0007669"/>
    <property type="project" value="UniProtKB-KW"/>
</dbReference>
<keyword evidence="13" id="KW-0239">DNA-directed DNA polymerase</keyword>
<dbReference type="FunFam" id="3.30.70.270:FF:000020">
    <property type="entry name" value="Transposon Tf2-6 polyprotein-like Protein"/>
    <property type="match status" value="1"/>
</dbReference>
<dbReference type="Pfam" id="PF17917">
    <property type="entry name" value="RT_RNaseH"/>
    <property type="match status" value="1"/>
</dbReference>
<dbReference type="Pfam" id="PF24626">
    <property type="entry name" value="SH3_Tf2-1"/>
    <property type="match status" value="1"/>
</dbReference>
<feature type="domain" description="Reverse transcriptase" evidence="16">
    <location>
        <begin position="204"/>
        <end position="383"/>
    </location>
</feature>
<dbReference type="GO" id="GO:0046872">
    <property type="term" value="F:metal ion binding"/>
    <property type="evidence" value="ECO:0007669"/>
    <property type="project" value="UniProtKB-KW"/>
</dbReference>
<evidence type="ECO:0000256" key="6">
    <source>
        <dbReference type="ARBA" id="ARBA00022723"/>
    </source>
</evidence>
<dbReference type="InterPro" id="IPR050951">
    <property type="entry name" value="Retrovirus_Pol_polyprotein"/>
</dbReference>
<keyword evidence="6" id="KW-0479">Metal-binding</keyword>
<evidence type="ECO:0000256" key="13">
    <source>
        <dbReference type="ARBA" id="ARBA00022932"/>
    </source>
</evidence>
<dbReference type="Gene3D" id="3.30.420.10">
    <property type="entry name" value="Ribonuclease H-like superfamily/Ribonuclease H"/>
    <property type="match status" value="1"/>
</dbReference>
<keyword evidence="7" id="KW-0064">Aspartyl protease</keyword>
<dbReference type="Gene3D" id="2.40.70.10">
    <property type="entry name" value="Acid Proteases"/>
    <property type="match status" value="1"/>
</dbReference>
<dbReference type="GO" id="GO:0003677">
    <property type="term" value="F:DNA binding"/>
    <property type="evidence" value="ECO:0007669"/>
    <property type="project" value="UniProtKB-KW"/>
</dbReference>
<dbReference type="InterPro" id="IPR036397">
    <property type="entry name" value="RNaseH_sf"/>
</dbReference>
<evidence type="ECO:0000256" key="2">
    <source>
        <dbReference type="ARBA" id="ARBA00022670"/>
    </source>
</evidence>
<proteinExistence type="predicted"/>
<dbReference type="EC" id="2.7.7.49" evidence="1"/>
<evidence type="ECO:0000256" key="5">
    <source>
        <dbReference type="ARBA" id="ARBA00022722"/>
    </source>
</evidence>
<dbReference type="SUPFAM" id="SSF53098">
    <property type="entry name" value="Ribonuclease H-like"/>
    <property type="match status" value="1"/>
</dbReference>
<keyword evidence="9" id="KW-0378">Hydrolase</keyword>
<keyword evidence="8" id="KW-0255">Endonuclease</keyword>
<dbReference type="CDD" id="cd09274">
    <property type="entry name" value="RNase_HI_RT_Ty3"/>
    <property type="match status" value="1"/>
</dbReference>
<dbReference type="GO" id="GO:0006508">
    <property type="term" value="P:proteolysis"/>
    <property type="evidence" value="ECO:0007669"/>
    <property type="project" value="UniProtKB-KW"/>
</dbReference>
<evidence type="ECO:0000313" key="18">
    <source>
        <dbReference type="EMBL" id="JAG00542.1"/>
    </source>
</evidence>
<evidence type="ECO:0000256" key="9">
    <source>
        <dbReference type="ARBA" id="ARBA00022801"/>
    </source>
</evidence>
<organism evidence="19">
    <name type="scientific">Lygus hesperus</name>
    <name type="common">Western plant bug</name>
    <dbReference type="NCBI Taxonomy" id="30085"/>
    <lineage>
        <taxon>Eukaryota</taxon>
        <taxon>Metazoa</taxon>
        <taxon>Ecdysozoa</taxon>
        <taxon>Arthropoda</taxon>
        <taxon>Hexapoda</taxon>
        <taxon>Insecta</taxon>
        <taxon>Pterygota</taxon>
        <taxon>Neoptera</taxon>
        <taxon>Paraneoptera</taxon>
        <taxon>Hemiptera</taxon>
        <taxon>Heteroptera</taxon>
        <taxon>Panheteroptera</taxon>
        <taxon>Cimicomorpha</taxon>
        <taxon>Miridae</taxon>
        <taxon>Mirini</taxon>
        <taxon>Lygus</taxon>
    </lineage>
</organism>
<dbReference type="EMBL" id="GBHO01043062">
    <property type="protein sequence ID" value="JAG00542.1"/>
    <property type="molecule type" value="Transcribed_RNA"/>
</dbReference>
<dbReference type="CDD" id="cd00303">
    <property type="entry name" value="retropepsin_like"/>
    <property type="match status" value="1"/>
</dbReference>
<reference evidence="19" key="1">
    <citation type="journal article" date="2014" name="PLoS ONE">
        <title>Transcriptome-Based Identification of ABC Transporters in the Western Tarnished Plant Bug Lygus hesperus.</title>
        <authorList>
            <person name="Hull J.J."/>
            <person name="Chaney K."/>
            <person name="Geib S.M."/>
            <person name="Fabrick J.A."/>
            <person name="Brent C.S."/>
            <person name="Walsh D."/>
            <person name="Lavine L.C."/>
        </authorList>
    </citation>
    <scope>NUCLEOTIDE SEQUENCE</scope>
</reference>
<evidence type="ECO:0000256" key="7">
    <source>
        <dbReference type="ARBA" id="ARBA00022750"/>
    </source>
</evidence>
<dbReference type="PROSITE" id="PS50878">
    <property type="entry name" value="RT_POL"/>
    <property type="match status" value="1"/>
</dbReference>
<dbReference type="InterPro" id="IPR043502">
    <property type="entry name" value="DNA/RNA_pol_sf"/>
</dbReference>
<dbReference type="InterPro" id="IPR043128">
    <property type="entry name" value="Rev_trsase/Diguanyl_cyclase"/>
</dbReference>
<sequence>MHTCVSQEWVEKNIARLHIASQLPVSKTHVVGAGGHKSPNIKNQLLIRMKILHAEFLINCLVVKGLIKPIIIGMQTLAQMKATIHIADGSLSFCDGDGKPFKVLYNSNNNECNDEHGPTNVTFIDVQSLNMSPVFKTTLSGEQWNRFHVLVNSFKGVFSDLPGRLRDFEYELRVSPQITNFKARHYPVPVHLRDRVRAEIERMQEIGVLEKCHSSFINPLRIVHKQDGSLRLCLDARNLNQYLLDEPEGPPGLDNVFAMFQGAQVFTSFDLTNSFWQVPLAKSSRKYTAFLFENQVFAFKVVPFGLKSSTSALLRALGDLFPLESATFCLRFVDEILIFSQSLEDHFHHIEFVLRMFSDNGLTIKLGKTQWLKAEVKFLGYILSGEGLKADPERVQAILEYECPKNLKQLRAFIGFINFYRRFQPNLASLVEPLTYLLKKGIRWVWTEEMQNSFEKIKQAFAEHVKLCLPVMNRTFYLSTDASGKSVAAHLYQIDEEGSPYPIAFVSRLLNEHERRYSISELELLAIHFGINKFRMWLQGTKFVVRTDHRALEHLQTSVLNSPRLSRLILSLQEFNYKIEYVPGNQNEIADCLSRFTSRLSNDPPDPGIPIFIIQDSPEIQEIFENFSNLQRSDSRLRYIRERVGKGGIILRSYRLQEEILYHLVRERWKIEIPSSVVDKLILYVHNKFLHSGVKKTLHILKESFTFKSLRKRTRALIKSCNICQRVKGGTYLHAPALSVPSDSPRNLVAIDFYGPLPETPNRFKFIIVVLDIATKFVRLYPVIKASGAAVLDCLLLDYMPRYGQIRKVMVDNGTQFTSALWRSKLRIANIECTHIAIRHPSANPAERYMKSLGQYMRVALFHRPHDQWHLMLPHIEECFNDSYHTSTQAIPSELFLGRRVEREWDSYFPVNIDRILTPELLSQEIAAATGEARRQSQLRARQEDNIHKSFTEFGEGDLVWIRARNISSPSARIFHKFLPQYIGPYIILRTFGNGSYLLGTRSNNIVKGVYNVTHLKKYHPPVTA</sequence>
<dbReference type="InterPro" id="IPR012337">
    <property type="entry name" value="RNaseH-like_sf"/>
</dbReference>
<evidence type="ECO:0000256" key="8">
    <source>
        <dbReference type="ARBA" id="ARBA00022759"/>
    </source>
</evidence>
<dbReference type="PANTHER" id="PTHR37984:SF5">
    <property type="entry name" value="PROTEIN NYNRIN-LIKE"/>
    <property type="match status" value="1"/>
</dbReference>
<evidence type="ECO:0000256" key="15">
    <source>
        <dbReference type="ARBA" id="ARBA00023172"/>
    </source>
</evidence>
<keyword evidence="4" id="KW-0548">Nucleotidyltransferase</keyword>
<dbReference type="Gene3D" id="1.10.340.70">
    <property type="match status" value="1"/>
</dbReference>
<dbReference type="CDD" id="cd01647">
    <property type="entry name" value="RT_LTR"/>
    <property type="match status" value="1"/>
</dbReference>
<dbReference type="InterPro" id="IPR001584">
    <property type="entry name" value="Integrase_cat-core"/>
</dbReference>
<keyword evidence="11" id="KW-0229">DNA integration</keyword>
<keyword evidence="12" id="KW-0695">RNA-directed DNA polymerase</keyword>
<keyword evidence="10" id="KW-0460">Magnesium</keyword>
<evidence type="ECO:0000256" key="10">
    <source>
        <dbReference type="ARBA" id="ARBA00022842"/>
    </source>
</evidence>
<dbReference type="EMBL" id="GBHO01043057">
    <property type="protein sequence ID" value="JAG00547.1"/>
    <property type="molecule type" value="Transcribed_RNA"/>
</dbReference>
<dbReference type="Pfam" id="PF17921">
    <property type="entry name" value="Integrase_H2C2"/>
    <property type="match status" value="1"/>
</dbReference>